<proteinExistence type="predicted"/>
<evidence type="ECO:0000313" key="3">
    <source>
        <dbReference type="Proteomes" id="UP001651690"/>
    </source>
</evidence>
<name>A0ABT1LUX4_9MYCO</name>
<feature type="transmembrane region" description="Helical" evidence="1">
    <location>
        <begin position="108"/>
        <end position="130"/>
    </location>
</feature>
<dbReference type="Proteomes" id="UP001651690">
    <property type="component" value="Unassembled WGS sequence"/>
</dbReference>
<organism evidence="2 3">
    <name type="scientific">Mycolicibacterium arenosum</name>
    <dbReference type="NCBI Taxonomy" id="2952157"/>
    <lineage>
        <taxon>Bacteria</taxon>
        <taxon>Bacillati</taxon>
        <taxon>Actinomycetota</taxon>
        <taxon>Actinomycetes</taxon>
        <taxon>Mycobacteriales</taxon>
        <taxon>Mycobacteriaceae</taxon>
        <taxon>Mycolicibacterium</taxon>
    </lineage>
</organism>
<feature type="transmembrane region" description="Helical" evidence="1">
    <location>
        <begin position="53"/>
        <end position="70"/>
    </location>
</feature>
<evidence type="ECO:0000256" key="1">
    <source>
        <dbReference type="SAM" id="Phobius"/>
    </source>
</evidence>
<feature type="transmembrane region" description="Helical" evidence="1">
    <location>
        <begin position="21"/>
        <end position="41"/>
    </location>
</feature>
<dbReference type="RefSeq" id="WP_255057672.1">
    <property type="nucleotide sequence ID" value="NZ_JANDBD010000001.1"/>
</dbReference>
<keyword evidence="1" id="KW-0812">Transmembrane</keyword>
<gene>
    <name evidence="2" type="ORF">NM203_00725</name>
</gene>
<accession>A0ABT1LUX4</accession>
<protein>
    <recommendedName>
        <fullName evidence="4">Integral membrane protein</fullName>
    </recommendedName>
</protein>
<reference evidence="2 3" key="1">
    <citation type="submission" date="2022-06" db="EMBL/GenBank/DDBJ databases">
        <title>Mycolicibacterium sp. CAU 1645 isolated from seawater.</title>
        <authorList>
            <person name="Kim W."/>
        </authorList>
    </citation>
    <scope>NUCLEOTIDE SEQUENCE [LARGE SCALE GENOMIC DNA]</scope>
    <source>
        <strain evidence="2 3">CAU 1645</strain>
    </source>
</reference>
<feature type="transmembrane region" description="Helical" evidence="1">
    <location>
        <begin position="82"/>
        <end position="102"/>
    </location>
</feature>
<keyword evidence="3" id="KW-1185">Reference proteome</keyword>
<keyword evidence="1" id="KW-0472">Membrane</keyword>
<dbReference type="EMBL" id="JANDBD010000001">
    <property type="protein sequence ID" value="MCP9270701.1"/>
    <property type="molecule type" value="Genomic_DNA"/>
</dbReference>
<evidence type="ECO:0008006" key="4">
    <source>
        <dbReference type="Google" id="ProtNLM"/>
    </source>
</evidence>
<evidence type="ECO:0000313" key="2">
    <source>
        <dbReference type="EMBL" id="MCP9270701.1"/>
    </source>
</evidence>
<keyword evidence="1" id="KW-1133">Transmembrane helix</keyword>
<sequence>MSSVTATLTRTPSRLLRFAMRLDAGLVGLVGIPFVALAGQLEALTGVPRAWDLGFGIVFLVYCAVFYPLAGRANVRPGGVAIVVANALFTVLFLGLAAASGWPLTSWGYALLIAGAGYTAVIGAVQYAGLRRITV</sequence>
<comment type="caution">
    <text evidence="2">The sequence shown here is derived from an EMBL/GenBank/DDBJ whole genome shotgun (WGS) entry which is preliminary data.</text>
</comment>